<proteinExistence type="inferred from homology"/>
<organism evidence="3 4">
    <name type="scientific">Pseudarthrobacter siccitolerans</name>
    <dbReference type="NCBI Taxonomy" id="861266"/>
    <lineage>
        <taxon>Bacteria</taxon>
        <taxon>Bacillati</taxon>
        <taxon>Actinomycetota</taxon>
        <taxon>Actinomycetes</taxon>
        <taxon>Micrococcales</taxon>
        <taxon>Micrococcaceae</taxon>
        <taxon>Pseudarthrobacter</taxon>
    </lineage>
</organism>
<comment type="caution">
    <text evidence="3">The sequence shown here is derived from an EMBL/GenBank/DDBJ whole genome shotgun (WGS) entry which is preliminary data.</text>
</comment>
<dbReference type="PANTHER" id="PTHR35377">
    <property type="entry name" value="ANTITOXIN VAPB49-RELATED-RELATED"/>
    <property type="match status" value="1"/>
</dbReference>
<dbReference type="AlphaFoldDB" id="A0A024GXH9"/>
<evidence type="ECO:0000256" key="1">
    <source>
        <dbReference type="ARBA" id="ARBA00009981"/>
    </source>
</evidence>
<dbReference type="InterPro" id="IPR006442">
    <property type="entry name" value="Antitoxin_Phd/YefM"/>
</dbReference>
<dbReference type="SUPFAM" id="SSF143120">
    <property type="entry name" value="YefM-like"/>
    <property type="match status" value="1"/>
</dbReference>
<reference evidence="4" key="1">
    <citation type="journal article" date="2014" name="Genome Announc.">
        <title>Genome Sequence of Arthrobacter siccitolerans 4J27, a Xeroprotectant-Producing Desiccation-Tolerant Microorganism.</title>
        <authorList>
            <person name="Manzanera M."/>
            <person name="Santa-Cruz-Calvo L."/>
            <person name="Vilchez J.I."/>
            <person name="Garcia-Fontana C."/>
            <person name="Silva-Castro G.A."/>
            <person name="Calvo C."/>
            <person name="Gonzalez-Lopez J."/>
        </authorList>
    </citation>
    <scope>NUCLEOTIDE SEQUENCE [LARGE SCALE GENOMIC DNA]</scope>
    <source>
        <strain evidence="4">4J27</strain>
    </source>
</reference>
<dbReference type="EMBL" id="CAQI01000025">
    <property type="protein sequence ID" value="CCQ44186.1"/>
    <property type="molecule type" value="Genomic_DNA"/>
</dbReference>
<gene>
    <name evidence="3" type="primary">phd</name>
    <name evidence="3" type="synonym">yefM</name>
    <name evidence="3" type="ORF">ARTSIC4J27_110</name>
</gene>
<dbReference type="NCBIfam" id="TIGR01552">
    <property type="entry name" value="phd_fam"/>
    <property type="match status" value="1"/>
</dbReference>
<evidence type="ECO:0000313" key="3">
    <source>
        <dbReference type="EMBL" id="CCQ44186.1"/>
    </source>
</evidence>
<dbReference type="InterPro" id="IPR051416">
    <property type="entry name" value="phD-YefM_TA_antitoxins"/>
</dbReference>
<dbReference type="RefSeq" id="WP_235436467.1">
    <property type="nucleotide sequence ID" value="NZ_CAQI01000025.1"/>
</dbReference>
<comment type="function">
    <text evidence="2">Antitoxin component of a type II toxin-antitoxin (TA) system.</text>
</comment>
<dbReference type="Proteomes" id="UP000035722">
    <property type="component" value="Unassembled WGS sequence"/>
</dbReference>
<protein>
    <recommendedName>
        <fullName evidence="2">Antitoxin</fullName>
    </recommendedName>
</protein>
<accession>A0A024GXH9</accession>
<name>A0A024GXH9_9MICC</name>
<dbReference type="Gene3D" id="3.40.1620.10">
    <property type="entry name" value="YefM-like domain"/>
    <property type="match status" value="1"/>
</dbReference>
<dbReference type="STRING" id="861266.ARTSIC4J27_110"/>
<comment type="similarity">
    <text evidence="1 2">Belongs to the phD/YefM antitoxin family.</text>
</comment>
<sequence length="99" mass="11471">MDYYGDNEYWAEPYQVEIDQLELVNMGQYNVQEAKTRLSELLNQVENGEDVVIAKAGRPVARLVKIERPHKRELGFLGPLHIPDEFYGPWSDEEMGTTE</sequence>
<dbReference type="InterPro" id="IPR036165">
    <property type="entry name" value="YefM-like_sf"/>
</dbReference>
<evidence type="ECO:0000256" key="2">
    <source>
        <dbReference type="RuleBase" id="RU362080"/>
    </source>
</evidence>
<evidence type="ECO:0000313" key="4">
    <source>
        <dbReference type="Proteomes" id="UP000035722"/>
    </source>
</evidence>
<keyword evidence="4" id="KW-1185">Reference proteome</keyword>
<dbReference type="Pfam" id="PF02604">
    <property type="entry name" value="PhdYeFM_antitox"/>
    <property type="match status" value="1"/>
</dbReference>